<dbReference type="AlphaFoldDB" id="A0A4U2YPJ8"/>
<evidence type="ECO:0000313" key="2">
    <source>
        <dbReference type="Proteomes" id="UP000307808"/>
    </source>
</evidence>
<gene>
    <name evidence="1" type="ORF">FC770_13495</name>
</gene>
<protein>
    <submittedName>
        <fullName evidence="1">Uncharacterized protein</fullName>
    </submittedName>
</protein>
<evidence type="ECO:0000313" key="1">
    <source>
        <dbReference type="EMBL" id="TKI61761.1"/>
    </source>
</evidence>
<proteinExistence type="predicted"/>
<dbReference type="EMBL" id="SZPY01000003">
    <property type="protein sequence ID" value="TKI61761.1"/>
    <property type="molecule type" value="Genomic_DNA"/>
</dbReference>
<reference evidence="1 2" key="1">
    <citation type="submission" date="2019-04" db="EMBL/GenBank/DDBJ databases">
        <authorList>
            <person name="Dong K."/>
        </authorList>
    </citation>
    <scope>NUCLEOTIDE SEQUENCE [LARGE SCALE GENOMIC DNA]</scope>
    <source>
        <strain evidence="2">dk3543</strain>
    </source>
</reference>
<dbReference type="Proteomes" id="UP000307808">
    <property type="component" value="Unassembled WGS sequence"/>
</dbReference>
<organism evidence="1 2">
    <name type="scientific">Nocardioides jishulii</name>
    <dbReference type="NCBI Taxonomy" id="2575440"/>
    <lineage>
        <taxon>Bacteria</taxon>
        <taxon>Bacillati</taxon>
        <taxon>Actinomycetota</taxon>
        <taxon>Actinomycetes</taxon>
        <taxon>Propionibacteriales</taxon>
        <taxon>Nocardioidaceae</taxon>
        <taxon>Nocardioides</taxon>
    </lineage>
</organism>
<comment type="caution">
    <text evidence="1">The sequence shown here is derived from an EMBL/GenBank/DDBJ whole genome shotgun (WGS) entry which is preliminary data.</text>
</comment>
<name>A0A4U2YPJ8_9ACTN</name>
<keyword evidence="2" id="KW-1185">Reference proteome</keyword>
<dbReference type="OrthoDB" id="5244439at2"/>
<sequence length="99" mass="9303">MSIPTAPLVAVGLVGGSAAARFSGKRPLGGAVLAVAGAAAAKEWATKVGPVGAAALTAVYVGAFGASHPLAKKIGAWPSVGVVTAVATAAAVAADVKGR</sequence>
<accession>A0A4U2YPJ8</accession>
<dbReference type="RefSeq" id="WP_137066767.1">
    <property type="nucleotide sequence ID" value="NZ_CP040748.1"/>
</dbReference>